<organism evidence="5 6">
    <name type="scientific">Marinigracilibium pacificum</name>
    <dbReference type="NCBI Taxonomy" id="2729599"/>
    <lineage>
        <taxon>Bacteria</taxon>
        <taxon>Pseudomonadati</taxon>
        <taxon>Bacteroidota</taxon>
        <taxon>Cytophagia</taxon>
        <taxon>Cytophagales</taxon>
        <taxon>Flammeovirgaceae</taxon>
        <taxon>Marinigracilibium</taxon>
    </lineage>
</organism>
<reference evidence="5 6" key="1">
    <citation type="submission" date="2020-04" db="EMBL/GenBank/DDBJ databases">
        <title>Flammeovirgaceae bacterium KN852 isolated from deep sea.</title>
        <authorList>
            <person name="Zhang D.-C."/>
        </authorList>
    </citation>
    <scope>NUCLEOTIDE SEQUENCE [LARGE SCALE GENOMIC DNA]</scope>
    <source>
        <strain evidence="5 6">KN852</strain>
    </source>
</reference>
<dbReference type="PANTHER" id="PTHR11851:SF49">
    <property type="entry name" value="MITOCHONDRIAL-PROCESSING PEPTIDASE SUBUNIT ALPHA"/>
    <property type="match status" value="1"/>
</dbReference>
<evidence type="ECO:0000313" key="5">
    <source>
        <dbReference type="EMBL" id="NMM48207.1"/>
    </source>
</evidence>
<sequence length="925" mass="103756">MKNILSTFALLFILCASINAQEKLPITPEDISIEYTKYVLDNGLTLIVHEDHKAPIVAVNVWYHVGSKNEKPGKSGFAHLFEHLMFNGSENFNDDYFQVLERIGSTDLNGTTNNDRTNYFQNVPKGSLDQVLWLESDRMGHLLGAIDQAKLDEQRGVVQNEKRQGENQPYGKQYDLLVKAMFPKGHPYSWTVIGEMEDLNAASLEDVQEWFKSYYGAANATLVVAGDVTPEVALKKVTKYFGNIPSGPTLVVPEENIPIRETDTREYYQDRVAESRVVKAWNTPKWGTKEAANLELAALILSSGKNSRLYKELVYNKQIATQSFAFNWEKELVSNFIVQANAKPGVDIYELEKELEVILDKFLAEGPSSDELFRVKSEYFADYLKGLERIGGFGGKSDILAQNQVYGDDPSYYKTWLKYIEEASIKEVHETAKKWLSKGSHTIVCEPFPQYSVTGEEADRSKLPEVTEVSAVKFPAIQTKELKNGLKIKLARREGVPTVVMNMVIDAGYASDQFAAPGTAKLAMSMMDEGTKNMSSLEINDKLQRLGASIGAYSDLDNSYISLNTLKPTLEASMEVYADVILNPAFPETELERLKKQQLATIQREKTTPIQMALRVVPKYLYPENHAYHQPLTGSGYEETVNALKRDDMIDFYDKWIRPNNATLVVVGDISMDDLVDLVESNLGKWKKGNTPEKTLTEVNVNDSNVLYLMDRPESQQSVIIGAKLIPGYGKLDEIATTSMMNVYGGEFTSRLNMNLREDKHWAYGAFGFIQDSKGQRAFLSYAPVQTDKTAESVTEIRSEMTGISGDNPVTPEELDKVLNNSILQLPGQWETNGSVASSIVDQVVYNLPEDYYSTYSDKIKNVKLNTVNNLAKEVVNKDQINWFIVGDKEKVLENLNKLGFKEIVVLDQEGNPVKPEGASVNSSK</sequence>
<dbReference type="AlphaFoldDB" id="A0A848IV47"/>
<dbReference type="PANTHER" id="PTHR11851">
    <property type="entry name" value="METALLOPROTEASE"/>
    <property type="match status" value="1"/>
</dbReference>
<dbReference type="InterPro" id="IPR011765">
    <property type="entry name" value="Pept_M16_N"/>
</dbReference>
<comment type="similarity">
    <text evidence="1">Belongs to the peptidase M16 family.</text>
</comment>
<evidence type="ECO:0000256" key="1">
    <source>
        <dbReference type="ARBA" id="ARBA00007261"/>
    </source>
</evidence>
<dbReference type="InterPro" id="IPR007863">
    <property type="entry name" value="Peptidase_M16_C"/>
</dbReference>
<feature type="domain" description="Peptidase M16 N-terminal" evidence="3">
    <location>
        <begin position="494"/>
        <end position="617"/>
    </location>
</feature>
<keyword evidence="2" id="KW-0732">Signal</keyword>
<dbReference type="InterPro" id="IPR050361">
    <property type="entry name" value="MPP/UQCRC_Complex"/>
</dbReference>
<feature type="signal peptide" evidence="2">
    <location>
        <begin position="1"/>
        <end position="20"/>
    </location>
</feature>
<feature type="domain" description="Peptidase M16 N-terminal" evidence="3">
    <location>
        <begin position="48"/>
        <end position="180"/>
    </location>
</feature>
<comment type="caution">
    <text evidence="5">The sequence shown here is derived from an EMBL/GenBank/DDBJ whole genome shotgun (WGS) entry which is preliminary data.</text>
</comment>
<gene>
    <name evidence="5" type="ORF">HH304_07335</name>
</gene>
<evidence type="ECO:0000256" key="2">
    <source>
        <dbReference type="SAM" id="SignalP"/>
    </source>
</evidence>
<evidence type="ECO:0000259" key="3">
    <source>
        <dbReference type="Pfam" id="PF00675"/>
    </source>
</evidence>
<dbReference type="Pfam" id="PF05193">
    <property type="entry name" value="Peptidase_M16_C"/>
    <property type="match status" value="2"/>
</dbReference>
<dbReference type="EMBL" id="JABBNU010000004">
    <property type="protein sequence ID" value="NMM48207.1"/>
    <property type="molecule type" value="Genomic_DNA"/>
</dbReference>
<accession>A0A848IV47</accession>
<feature type="chain" id="PRO_5032399459" evidence="2">
    <location>
        <begin position="21"/>
        <end position="925"/>
    </location>
</feature>
<dbReference type="GO" id="GO:0046872">
    <property type="term" value="F:metal ion binding"/>
    <property type="evidence" value="ECO:0007669"/>
    <property type="project" value="InterPro"/>
</dbReference>
<proteinExistence type="inferred from homology"/>
<feature type="domain" description="Peptidase M16 C-terminal" evidence="4">
    <location>
        <begin position="644"/>
        <end position="821"/>
    </location>
</feature>
<evidence type="ECO:0000313" key="6">
    <source>
        <dbReference type="Proteomes" id="UP000559010"/>
    </source>
</evidence>
<name>A0A848IV47_9BACT</name>
<protein>
    <submittedName>
        <fullName evidence="5">Insulinase family protein</fullName>
    </submittedName>
</protein>
<evidence type="ECO:0000259" key="4">
    <source>
        <dbReference type="Pfam" id="PF05193"/>
    </source>
</evidence>
<dbReference type="SUPFAM" id="SSF63411">
    <property type="entry name" value="LuxS/MPP-like metallohydrolase"/>
    <property type="match status" value="4"/>
</dbReference>
<feature type="domain" description="Peptidase M16 C-terminal" evidence="4">
    <location>
        <begin position="203"/>
        <end position="377"/>
    </location>
</feature>
<dbReference type="Proteomes" id="UP000559010">
    <property type="component" value="Unassembled WGS sequence"/>
</dbReference>
<dbReference type="Gene3D" id="3.30.830.10">
    <property type="entry name" value="Metalloenzyme, LuxS/M16 peptidase-like"/>
    <property type="match status" value="4"/>
</dbReference>
<dbReference type="InterPro" id="IPR011249">
    <property type="entry name" value="Metalloenz_LuxS/M16"/>
</dbReference>
<dbReference type="Pfam" id="PF00675">
    <property type="entry name" value="Peptidase_M16"/>
    <property type="match status" value="2"/>
</dbReference>
<keyword evidence="6" id="KW-1185">Reference proteome</keyword>